<keyword evidence="1" id="KW-0732">Signal</keyword>
<reference evidence="2 3" key="1">
    <citation type="submission" date="2018-06" db="EMBL/GenBank/DDBJ databases">
        <title>Genomic Encyclopedia of Archaeal and Bacterial Type Strains, Phase II (KMG-II): from individual species to whole genera.</title>
        <authorList>
            <person name="Goeker M."/>
        </authorList>
    </citation>
    <scope>NUCLEOTIDE SEQUENCE [LARGE SCALE GENOMIC DNA]</scope>
    <source>
        <strain evidence="2 3">DSM 29821</strain>
    </source>
</reference>
<dbReference type="OrthoDB" id="9800869at2"/>
<evidence type="ECO:0000313" key="3">
    <source>
        <dbReference type="Proteomes" id="UP000249819"/>
    </source>
</evidence>
<dbReference type="AlphaFoldDB" id="A0A327VNA7"/>
<dbReference type="RefSeq" id="WP_111594298.1">
    <property type="nucleotide sequence ID" value="NZ_QLMA01000008.1"/>
</dbReference>
<keyword evidence="3" id="KW-1185">Reference proteome</keyword>
<evidence type="ECO:0000256" key="1">
    <source>
        <dbReference type="SAM" id="SignalP"/>
    </source>
</evidence>
<organism evidence="2 3">
    <name type="scientific">Chitinophaga dinghuensis</name>
    <dbReference type="NCBI Taxonomy" id="1539050"/>
    <lineage>
        <taxon>Bacteria</taxon>
        <taxon>Pseudomonadati</taxon>
        <taxon>Bacteroidota</taxon>
        <taxon>Chitinophagia</taxon>
        <taxon>Chitinophagales</taxon>
        <taxon>Chitinophagaceae</taxon>
        <taxon>Chitinophaga</taxon>
    </lineage>
</organism>
<comment type="caution">
    <text evidence="2">The sequence shown here is derived from an EMBL/GenBank/DDBJ whole genome shotgun (WGS) entry which is preliminary data.</text>
</comment>
<accession>A0A327VNA7</accession>
<name>A0A327VNA7_9BACT</name>
<dbReference type="EMBL" id="QLMA01000008">
    <property type="protein sequence ID" value="RAJ76573.1"/>
    <property type="molecule type" value="Genomic_DNA"/>
</dbReference>
<proteinExistence type="predicted"/>
<feature type="signal peptide" evidence="1">
    <location>
        <begin position="1"/>
        <end position="26"/>
    </location>
</feature>
<gene>
    <name evidence="2" type="ORF">CLV59_10892</name>
</gene>
<feature type="chain" id="PRO_5016393448" evidence="1">
    <location>
        <begin position="27"/>
        <end position="274"/>
    </location>
</feature>
<evidence type="ECO:0000313" key="2">
    <source>
        <dbReference type="EMBL" id="RAJ76573.1"/>
    </source>
</evidence>
<dbReference type="Proteomes" id="UP000249819">
    <property type="component" value="Unassembled WGS sequence"/>
</dbReference>
<sequence>MMKFSLVSRSLAASMICMLAFQNANAQLGNILKKAQDKLEQKANDAIDKSVSGTNNTTTDATTATTGKKRITMGTAFDYKAGDSVIYASGFEKLKIGAMPTTWKTNGSGQLVKSGEIEGTWLEMQNNATYKLNQNYKLPAHFTIEFDILTSCDKINDISPVFFGFAENNSVSQWNEGDIAHTELQFYNNNKITSFANPVDKYITTDFDLTRFANDKLHVSISVDNEQMRVYLDKTKVLDTKMFKEGVRKYFFISAPLDTKNDAKVYVSNIVIAK</sequence>
<protein>
    <submittedName>
        <fullName evidence="2">Uncharacterized protein</fullName>
    </submittedName>
</protein>